<dbReference type="InterPro" id="IPR001975">
    <property type="entry name" value="Ribosomal_eL40_dom"/>
</dbReference>
<feature type="domain" description="Large ribosomal subunit protein eL40" evidence="4">
    <location>
        <begin position="72"/>
        <end position="121"/>
    </location>
</feature>
<protein>
    <submittedName>
        <fullName evidence="5">Ribosomal protein eL40</fullName>
    </submittedName>
</protein>
<keyword evidence="2" id="KW-0687">Ribonucleoprotein</keyword>
<proteinExistence type="predicted"/>
<dbReference type="GO" id="GO:0005840">
    <property type="term" value="C:ribosome"/>
    <property type="evidence" value="ECO:0007669"/>
    <property type="project" value="UniProtKB-KW"/>
</dbReference>
<evidence type="ECO:0000259" key="4">
    <source>
        <dbReference type="SMART" id="SM01377"/>
    </source>
</evidence>
<dbReference type="GO" id="GO:0003735">
    <property type="term" value="F:structural constituent of ribosome"/>
    <property type="evidence" value="ECO:0007669"/>
    <property type="project" value="InterPro"/>
</dbReference>
<keyword evidence="6" id="KW-1185">Reference proteome</keyword>
<evidence type="ECO:0000256" key="1">
    <source>
        <dbReference type="ARBA" id="ARBA00022980"/>
    </source>
</evidence>
<evidence type="ECO:0000256" key="3">
    <source>
        <dbReference type="SAM" id="MobiDB-lite"/>
    </source>
</evidence>
<dbReference type="Gene3D" id="4.10.1060.50">
    <property type="match status" value="1"/>
</dbReference>
<dbReference type="EMBL" id="CP142729">
    <property type="protein sequence ID" value="WUR03260.1"/>
    <property type="molecule type" value="Genomic_DNA"/>
</dbReference>
<dbReference type="SMART" id="SM01377">
    <property type="entry name" value="Ribosomal_L40e"/>
    <property type="match status" value="1"/>
</dbReference>
<dbReference type="AlphaFoldDB" id="A0AAX4JBD1"/>
<dbReference type="RefSeq" id="XP_065329405.1">
    <property type="nucleotide sequence ID" value="XM_065473333.1"/>
</dbReference>
<dbReference type="Proteomes" id="UP001334084">
    <property type="component" value="Chromosome 4"/>
</dbReference>
<dbReference type="GeneID" id="90541078"/>
<sequence length="127" mass="14214">MSIICRFNNKSSFYAQETAADLKQEISTRNALSYDSILLSSGCRILEDTFQLSSLNGLEINATVKCLGGGNMLDENDRELANKRNKKLICRRCNVRLSVNATNCRKKGCGSKDLRPKKQLKPKALKK</sequence>
<feature type="region of interest" description="Disordered" evidence="3">
    <location>
        <begin position="108"/>
        <end position="127"/>
    </location>
</feature>
<feature type="compositionally biased region" description="Basic residues" evidence="3">
    <location>
        <begin position="117"/>
        <end position="127"/>
    </location>
</feature>
<gene>
    <name evidence="5" type="ORF">VNE69_04088</name>
</gene>
<keyword evidence="1 5" id="KW-0689">Ribosomal protein</keyword>
<dbReference type="KEGG" id="vnx:VNE69_04088"/>
<dbReference type="GO" id="GO:0006412">
    <property type="term" value="P:translation"/>
    <property type="evidence" value="ECO:0007669"/>
    <property type="project" value="InterPro"/>
</dbReference>
<dbReference type="Pfam" id="PF01020">
    <property type="entry name" value="Ribosomal_L40e"/>
    <property type="match status" value="1"/>
</dbReference>
<evidence type="ECO:0000313" key="5">
    <source>
        <dbReference type="EMBL" id="WUR03260.1"/>
    </source>
</evidence>
<dbReference type="SUPFAM" id="SSF57829">
    <property type="entry name" value="Zn-binding ribosomal proteins"/>
    <property type="match status" value="1"/>
</dbReference>
<dbReference type="InterPro" id="IPR038587">
    <property type="entry name" value="Ribosomal_eL40_sf"/>
</dbReference>
<dbReference type="InterPro" id="IPR011332">
    <property type="entry name" value="Ribosomal_zn-bd"/>
</dbReference>
<reference evidence="5" key="1">
    <citation type="journal article" date="2024" name="BMC Genomics">
        <title>Functional annotation of a divergent genome using sequence and structure-based similarity.</title>
        <authorList>
            <person name="Svedberg D."/>
            <person name="Winiger R.R."/>
            <person name="Berg A."/>
            <person name="Sharma H."/>
            <person name="Tellgren-Roth C."/>
            <person name="Debrunner-Vossbrinck B.A."/>
            <person name="Vossbrinck C.R."/>
            <person name="Barandun J."/>
        </authorList>
    </citation>
    <scope>NUCLEOTIDE SEQUENCE</scope>
    <source>
        <strain evidence="5">Illinois isolate</strain>
    </source>
</reference>
<dbReference type="GO" id="GO:1990904">
    <property type="term" value="C:ribonucleoprotein complex"/>
    <property type="evidence" value="ECO:0007669"/>
    <property type="project" value="UniProtKB-KW"/>
</dbReference>
<organism evidence="5 6">
    <name type="scientific">Vairimorpha necatrix</name>
    <dbReference type="NCBI Taxonomy" id="6039"/>
    <lineage>
        <taxon>Eukaryota</taxon>
        <taxon>Fungi</taxon>
        <taxon>Fungi incertae sedis</taxon>
        <taxon>Microsporidia</taxon>
        <taxon>Nosematidae</taxon>
        <taxon>Vairimorpha</taxon>
    </lineage>
</organism>
<evidence type="ECO:0000256" key="2">
    <source>
        <dbReference type="ARBA" id="ARBA00023274"/>
    </source>
</evidence>
<name>A0AAX4JBD1_9MICR</name>
<accession>A0AAX4JBD1</accession>
<evidence type="ECO:0000313" key="6">
    <source>
        <dbReference type="Proteomes" id="UP001334084"/>
    </source>
</evidence>